<keyword evidence="1" id="KW-0175">Coiled coil</keyword>
<name>A0A833T270_PHYIN</name>
<reference evidence="2" key="1">
    <citation type="submission" date="2020-04" db="EMBL/GenBank/DDBJ databases">
        <title>Hybrid Assembly of Korean Phytophthora infestans isolates.</title>
        <authorList>
            <person name="Prokchorchik M."/>
            <person name="Lee Y."/>
            <person name="Seo J."/>
            <person name="Cho J.-H."/>
            <person name="Park Y.-E."/>
            <person name="Jang D.-C."/>
            <person name="Im J.-S."/>
            <person name="Choi J.-G."/>
            <person name="Park H.-J."/>
            <person name="Lee G.-B."/>
            <person name="Lee Y.-G."/>
            <person name="Hong S.-Y."/>
            <person name="Cho K."/>
            <person name="Sohn K.H."/>
        </authorList>
    </citation>
    <scope>NUCLEOTIDE SEQUENCE</scope>
    <source>
        <strain evidence="2">KR_1_A1</strain>
    </source>
</reference>
<sequence length="281" mass="31856">MNSDTYFKLLKKSQVVEHLVQLSSHVGQSEQQVRRLQSEQARAQCVQGRVFSELERYRRQVVDVQNQFLGLIEALTALCMREEELHGVTTETSDDLKHRDAVSAEDQTLLDLQCASSPAPESTSPSSSSTLETQALATVGRQRVQQLEAICARYERQLVGSEAALSQAIYSDAARESAVKNAQLEAKNQQHEADNQALQAQLELARGQVAHLQEHLTQVHERQTALEHVKQQLEQEFARHTAATQRFAADLQTELRRRYGVVPSVLDMKWQHYFPRLSRPF</sequence>
<feature type="coiled-coil region" evidence="1">
    <location>
        <begin position="144"/>
        <end position="236"/>
    </location>
</feature>
<evidence type="ECO:0000313" key="3">
    <source>
        <dbReference type="Proteomes" id="UP000602510"/>
    </source>
</evidence>
<dbReference type="AlphaFoldDB" id="A0A833T270"/>
<comment type="caution">
    <text evidence="2">The sequence shown here is derived from an EMBL/GenBank/DDBJ whole genome shotgun (WGS) entry which is preliminary data.</text>
</comment>
<evidence type="ECO:0000256" key="1">
    <source>
        <dbReference type="SAM" id="Coils"/>
    </source>
</evidence>
<organism evidence="2 3">
    <name type="scientific">Phytophthora infestans</name>
    <name type="common">Potato late blight agent</name>
    <name type="synonym">Botrytis infestans</name>
    <dbReference type="NCBI Taxonomy" id="4787"/>
    <lineage>
        <taxon>Eukaryota</taxon>
        <taxon>Sar</taxon>
        <taxon>Stramenopiles</taxon>
        <taxon>Oomycota</taxon>
        <taxon>Peronosporomycetes</taxon>
        <taxon>Peronosporales</taxon>
        <taxon>Peronosporaceae</taxon>
        <taxon>Phytophthora</taxon>
    </lineage>
</organism>
<dbReference type="Proteomes" id="UP000602510">
    <property type="component" value="Unassembled WGS sequence"/>
</dbReference>
<gene>
    <name evidence="2" type="ORF">GN244_ATG11304</name>
</gene>
<accession>A0A833T270</accession>
<dbReference type="EMBL" id="WSZM01000264">
    <property type="protein sequence ID" value="KAF4036595.1"/>
    <property type="molecule type" value="Genomic_DNA"/>
</dbReference>
<evidence type="ECO:0000313" key="2">
    <source>
        <dbReference type="EMBL" id="KAF4036595.1"/>
    </source>
</evidence>
<protein>
    <submittedName>
        <fullName evidence="2">Uncharacterized protein</fullName>
    </submittedName>
</protein>
<keyword evidence="3" id="KW-1185">Reference proteome</keyword>
<proteinExistence type="predicted"/>